<dbReference type="InterPro" id="IPR043502">
    <property type="entry name" value="DNA/RNA_pol_sf"/>
</dbReference>
<organism evidence="8 9">
    <name type="scientific">Linum trigynum</name>
    <dbReference type="NCBI Taxonomy" id="586398"/>
    <lineage>
        <taxon>Eukaryota</taxon>
        <taxon>Viridiplantae</taxon>
        <taxon>Streptophyta</taxon>
        <taxon>Embryophyta</taxon>
        <taxon>Tracheophyta</taxon>
        <taxon>Spermatophyta</taxon>
        <taxon>Magnoliopsida</taxon>
        <taxon>eudicotyledons</taxon>
        <taxon>Gunneridae</taxon>
        <taxon>Pentapetalae</taxon>
        <taxon>rosids</taxon>
        <taxon>fabids</taxon>
        <taxon>Malpighiales</taxon>
        <taxon>Linaceae</taxon>
        <taxon>Linum</taxon>
    </lineage>
</organism>
<keyword evidence="2" id="KW-0548">Nucleotidyltransferase</keyword>
<keyword evidence="3" id="KW-0540">Nuclease</keyword>
<keyword evidence="4" id="KW-0255">Endonuclease</keyword>
<dbReference type="PANTHER" id="PTHR34072">
    <property type="entry name" value="ENZYMATIC POLYPROTEIN-RELATED"/>
    <property type="match status" value="1"/>
</dbReference>
<dbReference type="GO" id="GO:0004519">
    <property type="term" value="F:endonuclease activity"/>
    <property type="evidence" value="ECO:0007669"/>
    <property type="project" value="UniProtKB-KW"/>
</dbReference>
<proteinExistence type="predicted"/>
<dbReference type="AlphaFoldDB" id="A0AAV2DYC2"/>
<evidence type="ECO:0000256" key="4">
    <source>
        <dbReference type="ARBA" id="ARBA00022759"/>
    </source>
</evidence>
<name>A0AAV2DYC2_9ROSI</name>
<feature type="domain" description="Reverse transcriptase RNase H-like" evidence="7">
    <location>
        <begin position="12"/>
        <end position="100"/>
    </location>
</feature>
<dbReference type="InterPro" id="IPR041373">
    <property type="entry name" value="RT_RNaseH"/>
</dbReference>
<keyword evidence="9" id="KW-1185">Reference proteome</keyword>
<dbReference type="GO" id="GO:0016787">
    <property type="term" value="F:hydrolase activity"/>
    <property type="evidence" value="ECO:0007669"/>
    <property type="project" value="UniProtKB-KW"/>
</dbReference>
<dbReference type="PANTHER" id="PTHR34072:SF55">
    <property type="entry name" value="DNA_RNA POLYMERASES SUPERFAMILY PROTEIN"/>
    <property type="match status" value="1"/>
</dbReference>
<evidence type="ECO:0000256" key="1">
    <source>
        <dbReference type="ARBA" id="ARBA00022679"/>
    </source>
</evidence>
<evidence type="ECO:0000313" key="8">
    <source>
        <dbReference type="EMBL" id="CAL1378570.1"/>
    </source>
</evidence>
<evidence type="ECO:0000256" key="3">
    <source>
        <dbReference type="ARBA" id="ARBA00022722"/>
    </source>
</evidence>
<evidence type="ECO:0000256" key="5">
    <source>
        <dbReference type="ARBA" id="ARBA00022801"/>
    </source>
</evidence>
<accession>A0AAV2DYC2</accession>
<keyword evidence="1" id="KW-0808">Transferase</keyword>
<evidence type="ECO:0000313" key="9">
    <source>
        <dbReference type="Proteomes" id="UP001497516"/>
    </source>
</evidence>
<protein>
    <recommendedName>
        <fullName evidence="7">Reverse transcriptase RNase H-like domain-containing protein</fullName>
    </recommendedName>
</protein>
<dbReference type="Proteomes" id="UP001497516">
    <property type="component" value="Chromosome 3"/>
</dbReference>
<sequence>MCSAPVLALLNYSLPYTLETDACGTGVGVVLSQKGLPLAYFSKSLSMRNQGLSTYEKEYLAVLLDVDHWCHYIERRPFTIVIDHKSLKYLLGQNVHTAIQKKGLVKLMGLDFQIKYRKGRINGATDALSSIFEEDRVEGCCSALTTILPEWLVEIEETYAGDSEVGDLIAAVAVNSTRPSLWSFSSGILRYKGAVVVGISGSMHFNLIHLFHLPVGGHSEAQVTYQRVKAHFY</sequence>
<dbReference type="SUPFAM" id="SSF56672">
    <property type="entry name" value="DNA/RNA polymerases"/>
    <property type="match status" value="1"/>
</dbReference>
<evidence type="ECO:0000256" key="6">
    <source>
        <dbReference type="ARBA" id="ARBA00022918"/>
    </source>
</evidence>
<evidence type="ECO:0000256" key="2">
    <source>
        <dbReference type="ARBA" id="ARBA00022695"/>
    </source>
</evidence>
<dbReference type="EMBL" id="OZ034816">
    <property type="protein sequence ID" value="CAL1378570.1"/>
    <property type="molecule type" value="Genomic_DNA"/>
</dbReference>
<gene>
    <name evidence="8" type="ORF">LTRI10_LOCUS20144</name>
</gene>
<dbReference type="Pfam" id="PF17917">
    <property type="entry name" value="RT_RNaseH"/>
    <property type="match status" value="1"/>
</dbReference>
<evidence type="ECO:0000259" key="7">
    <source>
        <dbReference type="Pfam" id="PF17917"/>
    </source>
</evidence>
<keyword evidence="5" id="KW-0378">Hydrolase</keyword>
<keyword evidence="6" id="KW-0695">RNA-directed DNA polymerase</keyword>
<dbReference type="GO" id="GO:0003964">
    <property type="term" value="F:RNA-directed DNA polymerase activity"/>
    <property type="evidence" value="ECO:0007669"/>
    <property type="project" value="UniProtKB-KW"/>
</dbReference>
<reference evidence="8 9" key="1">
    <citation type="submission" date="2024-04" db="EMBL/GenBank/DDBJ databases">
        <authorList>
            <person name="Fracassetti M."/>
        </authorList>
    </citation>
    <scope>NUCLEOTIDE SEQUENCE [LARGE SCALE GENOMIC DNA]</scope>
</reference>
<dbReference type="CDD" id="cd09274">
    <property type="entry name" value="RNase_HI_RT_Ty3"/>
    <property type="match status" value="1"/>
</dbReference>